<evidence type="ECO:0000313" key="3">
    <source>
        <dbReference type="Proteomes" id="UP001316087"/>
    </source>
</evidence>
<keyword evidence="1" id="KW-0812">Transmembrane</keyword>
<dbReference type="RefSeq" id="WP_241368797.1">
    <property type="nucleotide sequence ID" value="NZ_JAKZFC010000002.1"/>
</dbReference>
<reference evidence="2 3" key="1">
    <citation type="submission" date="2022-03" db="EMBL/GenBank/DDBJ databases">
        <authorList>
            <person name="Jo J.-H."/>
            <person name="Im W.-T."/>
        </authorList>
    </citation>
    <scope>NUCLEOTIDE SEQUENCE [LARGE SCALE GENOMIC DNA]</scope>
    <source>
        <strain evidence="2 3">MA9</strain>
    </source>
</reference>
<sequence length="152" mass="17769">MYLISKIKNQRGFTLLESLFHLAVLVLFASISLLIVIWVRDIQNINQIKHDVNWELFVYDVHQYNENSISGEIVSPKILMLEPANDPDNREFYIEQPNNHVRKRSNKGGNEIMLPNVQGLQYRQEGNEIIMKVVTQDGKLRERVIVMPLPRE</sequence>
<evidence type="ECO:0000256" key="1">
    <source>
        <dbReference type="SAM" id="Phobius"/>
    </source>
</evidence>
<keyword evidence="3" id="KW-1185">Reference proteome</keyword>
<dbReference type="NCBIfam" id="NF041002">
    <property type="entry name" value="pilin_ComGF"/>
    <property type="match status" value="1"/>
</dbReference>
<protein>
    <submittedName>
        <fullName evidence="2">Competence protein ComGF</fullName>
    </submittedName>
</protein>
<evidence type="ECO:0000313" key="2">
    <source>
        <dbReference type="EMBL" id="MCH7321741.1"/>
    </source>
</evidence>
<accession>A0ABS9UBL7</accession>
<organism evidence="2 3">
    <name type="scientific">Solibacillus palustris</name>
    <dbReference type="NCBI Taxonomy" id="2908203"/>
    <lineage>
        <taxon>Bacteria</taxon>
        <taxon>Bacillati</taxon>
        <taxon>Bacillota</taxon>
        <taxon>Bacilli</taxon>
        <taxon>Bacillales</taxon>
        <taxon>Caryophanaceae</taxon>
        <taxon>Solibacillus</taxon>
    </lineage>
</organism>
<dbReference type="Proteomes" id="UP001316087">
    <property type="component" value="Unassembled WGS sequence"/>
</dbReference>
<proteinExistence type="predicted"/>
<comment type="caution">
    <text evidence="2">The sequence shown here is derived from an EMBL/GenBank/DDBJ whole genome shotgun (WGS) entry which is preliminary data.</text>
</comment>
<keyword evidence="1" id="KW-0472">Membrane</keyword>
<dbReference type="EMBL" id="JAKZFC010000002">
    <property type="protein sequence ID" value="MCH7321741.1"/>
    <property type="molecule type" value="Genomic_DNA"/>
</dbReference>
<name>A0ABS9UBL7_9BACL</name>
<keyword evidence="1" id="KW-1133">Transmembrane helix</keyword>
<dbReference type="InterPro" id="IPR016977">
    <property type="entry name" value="ComGF"/>
</dbReference>
<feature type="transmembrane region" description="Helical" evidence="1">
    <location>
        <begin position="20"/>
        <end position="39"/>
    </location>
</feature>
<dbReference type="Pfam" id="PF15980">
    <property type="entry name" value="ComGF"/>
    <property type="match status" value="1"/>
</dbReference>
<gene>
    <name evidence="2" type="ORF">LZ480_07525</name>
</gene>